<evidence type="ECO:0000259" key="3">
    <source>
        <dbReference type="Pfam" id="PF11997"/>
    </source>
</evidence>
<keyword evidence="5" id="KW-1185">Reference proteome</keyword>
<dbReference type="PANTHER" id="PTHR12526:SF636">
    <property type="entry name" value="BLL3647 PROTEIN"/>
    <property type="match status" value="1"/>
</dbReference>
<dbReference type="Gene3D" id="3.40.50.2000">
    <property type="entry name" value="Glycogen Phosphorylase B"/>
    <property type="match status" value="2"/>
</dbReference>
<feature type="region of interest" description="Disordered" evidence="2">
    <location>
        <begin position="550"/>
        <end position="620"/>
    </location>
</feature>
<dbReference type="Proteomes" id="UP000636661">
    <property type="component" value="Unassembled WGS sequence"/>
</dbReference>
<reference evidence="4" key="2">
    <citation type="submission" date="2020-09" db="EMBL/GenBank/DDBJ databases">
        <authorList>
            <person name="Sun Q."/>
            <person name="Ohkuma M."/>
        </authorList>
    </citation>
    <scope>NUCLEOTIDE SEQUENCE</scope>
    <source>
        <strain evidence="4">JCM 4391</strain>
    </source>
</reference>
<name>A0A918I1T3_9ACTN</name>
<dbReference type="PANTHER" id="PTHR12526">
    <property type="entry name" value="GLYCOSYLTRANSFERASE"/>
    <property type="match status" value="1"/>
</dbReference>
<protein>
    <recommendedName>
        <fullName evidence="1">D-inositol 3-phosphate glycosyltransferase</fullName>
    </recommendedName>
</protein>
<comment type="caution">
    <text evidence="4">The sequence shown here is derived from an EMBL/GenBank/DDBJ whole genome shotgun (WGS) entry which is preliminary data.</text>
</comment>
<dbReference type="GO" id="GO:0016757">
    <property type="term" value="F:glycosyltransferase activity"/>
    <property type="evidence" value="ECO:0007669"/>
    <property type="project" value="TreeGrafter"/>
</dbReference>
<dbReference type="InterPro" id="IPR022622">
    <property type="entry name" value="DUF3492"/>
</dbReference>
<gene>
    <name evidence="4" type="ORF">GCM10010274_47370</name>
</gene>
<evidence type="ECO:0000313" key="5">
    <source>
        <dbReference type="Proteomes" id="UP000636661"/>
    </source>
</evidence>
<accession>A0A918I1T3</accession>
<dbReference type="RefSeq" id="WP_189552993.1">
    <property type="nucleotide sequence ID" value="NZ_BMTP01000013.1"/>
</dbReference>
<evidence type="ECO:0000313" key="4">
    <source>
        <dbReference type="EMBL" id="GGU53049.1"/>
    </source>
</evidence>
<dbReference type="SUPFAM" id="SSF53756">
    <property type="entry name" value="UDP-Glycosyltransferase/glycogen phosphorylase"/>
    <property type="match status" value="1"/>
</dbReference>
<dbReference type="AlphaFoldDB" id="A0A918I1T3"/>
<sequence>MRIGLLTDGGYPYATGESRVWCDRLVRGLARHDFDVYALSRSARQEDAGWVPLPPQVRRVRTAPLWGSRDDWPDGYGGRGGRAYGRRERRRFTTCFGELVAAVCGAPDAGAASGSVAGAGFADGLYGLADLAREYGGLAAALRSETAVRVLESACRAGGARRGVHGATLTDHLAFADRVERALRPLSADWYGEDGLGAVDLCHAASGGTAALAGLLAKRFFGVPLLVTEYGVHLRTHYLTVAGAPLSAPVRTLLAAFHGGLATEVYRRADLITPGNTHARRWQEKCGAERARLRTVYPGMAADRFAAVGESGDGGDPRTLVWVGRVEPAKDLIGLLHAFAEVRKEEPEARLRIVAAPVRDADSATYRTHCEALAAQLFPDEAADAHAVGDNPVSFEDLGGPYAPDVTDAYAGAGVVVLSSVVEGFPVGLVEAMLCGRATVSTDVGAVVEVIGGTGLVVPPRNPRALADACLALLRDPARRERLGAAARARALELFTAEQNVAAFRGIYLELISRAPVHRDADAVGADGEPLPFAHPAEAYVPGHWAGRGSAGAATPAWAAPEEAAAPPPAPAGAEARGARTQAPETRTPVGAPDPVGAQGPVGTEEPVGTRGSVAGGHGPGGAPGLVVASLPVAASFPVAGRADGHV</sequence>
<feature type="compositionally biased region" description="Low complexity" evidence="2">
    <location>
        <begin position="551"/>
        <end position="565"/>
    </location>
</feature>
<evidence type="ECO:0000256" key="1">
    <source>
        <dbReference type="ARBA" id="ARBA00021292"/>
    </source>
</evidence>
<proteinExistence type="predicted"/>
<dbReference type="Pfam" id="PF11997">
    <property type="entry name" value="DUF3492"/>
    <property type="match status" value="1"/>
</dbReference>
<dbReference type="EMBL" id="BMTP01000013">
    <property type="protein sequence ID" value="GGU53049.1"/>
    <property type="molecule type" value="Genomic_DNA"/>
</dbReference>
<dbReference type="Pfam" id="PF13692">
    <property type="entry name" value="Glyco_trans_1_4"/>
    <property type="match status" value="1"/>
</dbReference>
<feature type="domain" description="DUF3492" evidence="3">
    <location>
        <begin position="1"/>
        <end position="290"/>
    </location>
</feature>
<organism evidence="4 5">
    <name type="scientific">Streptomyces lavendofoliae</name>
    <dbReference type="NCBI Taxonomy" id="67314"/>
    <lineage>
        <taxon>Bacteria</taxon>
        <taxon>Bacillati</taxon>
        <taxon>Actinomycetota</taxon>
        <taxon>Actinomycetes</taxon>
        <taxon>Kitasatosporales</taxon>
        <taxon>Streptomycetaceae</taxon>
        <taxon>Streptomyces</taxon>
    </lineage>
</organism>
<keyword evidence="4" id="KW-0808">Transferase</keyword>
<evidence type="ECO:0000256" key="2">
    <source>
        <dbReference type="SAM" id="MobiDB-lite"/>
    </source>
</evidence>
<reference evidence="4" key="1">
    <citation type="journal article" date="2014" name="Int. J. Syst. Evol. Microbiol.">
        <title>Complete genome sequence of Corynebacterium casei LMG S-19264T (=DSM 44701T), isolated from a smear-ripened cheese.</title>
        <authorList>
            <consortium name="US DOE Joint Genome Institute (JGI-PGF)"/>
            <person name="Walter F."/>
            <person name="Albersmeier A."/>
            <person name="Kalinowski J."/>
            <person name="Ruckert C."/>
        </authorList>
    </citation>
    <scope>NUCLEOTIDE SEQUENCE</scope>
    <source>
        <strain evidence="4">JCM 4391</strain>
    </source>
</reference>